<protein>
    <submittedName>
        <fullName evidence="3">Uncharacterized protein</fullName>
    </submittedName>
</protein>
<name>A0A8J5S3N2_ZIZPA</name>
<keyword evidence="2" id="KW-0472">Membrane</keyword>
<proteinExistence type="predicted"/>
<organism evidence="3 4">
    <name type="scientific">Zizania palustris</name>
    <name type="common">Northern wild rice</name>
    <dbReference type="NCBI Taxonomy" id="103762"/>
    <lineage>
        <taxon>Eukaryota</taxon>
        <taxon>Viridiplantae</taxon>
        <taxon>Streptophyta</taxon>
        <taxon>Embryophyta</taxon>
        <taxon>Tracheophyta</taxon>
        <taxon>Spermatophyta</taxon>
        <taxon>Magnoliopsida</taxon>
        <taxon>Liliopsida</taxon>
        <taxon>Poales</taxon>
        <taxon>Poaceae</taxon>
        <taxon>BOP clade</taxon>
        <taxon>Oryzoideae</taxon>
        <taxon>Oryzeae</taxon>
        <taxon>Zizaniinae</taxon>
        <taxon>Zizania</taxon>
    </lineage>
</organism>
<keyword evidence="2" id="KW-1133">Transmembrane helix</keyword>
<comment type="caution">
    <text evidence="3">The sequence shown here is derived from an EMBL/GenBank/DDBJ whole genome shotgun (WGS) entry which is preliminary data.</text>
</comment>
<reference evidence="3" key="1">
    <citation type="journal article" date="2021" name="bioRxiv">
        <title>Whole Genome Assembly and Annotation of Northern Wild Rice, Zizania palustris L., Supports a Whole Genome Duplication in the Zizania Genus.</title>
        <authorList>
            <person name="Haas M."/>
            <person name="Kono T."/>
            <person name="Macchietto M."/>
            <person name="Millas R."/>
            <person name="McGilp L."/>
            <person name="Shao M."/>
            <person name="Duquette J."/>
            <person name="Hirsch C.N."/>
            <person name="Kimball J."/>
        </authorList>
    </citation>
    <scope>NUCLEOTIDE SEQUENCE</scope>
    <source>
        <tissue evidence="3">Fresh leaf tissue</tissue>
    </source>
</reference>
<keyword evidence="2" id="KW-0812">Transmembrane</keyword>
<keyword evidence="4" id="KW-1185">Reference proteome</keyword>
<dbReference type="AlphaFoldDB" id="A0A8J5S3N2"/>
<evidence type="ECO:0000256" key="2">
    <source>
        <dbReference type="SAM" id="Phobius"/>
    </source>
</evidence>
<evidence type="ECO:0000256" key="1">
    <source>
        <dbReference type="SAM" id="MobiDB-lite"/>
    </source>
</evidence>
<dbReference type="EMBL" id="JAAALK010000289">
    <property type="protein sequence ID" value="KAG8049146.1"/>
    <property type="molecule type" value="Genomic_DNA"/>
</dbReference>
<reference evidence="3" key="2">
    <citation type="submission" date="2021-02" db="EMBL/GenBank/DDBJ databases">
        <authorList>
            <person name="Kimball J.A."/>
            <person name="Haas M.W."/>
            <person name="Macchietto M."/>
            <person name="Kono T."/>
            <person name="Duquette J."/>
            <person name="Shao M."/>
        </authorList>
    </citation>
    <scope>NUCLEOTIDE SEQUENCE</scope>
    <source>
        <tissue evidence="3">Fresh leaf tissue</tissue>
    </source>
</reference>
<feature type="region of interest" description="Disordered" evidence="1">
    <location>
        <begin position="88"/>
        <end position="114"/>
    </location>
</feature>
<gene>
    <name evidence="3" type="ORF">GUJ93_ZPchr0009g594</name>
</gene>
<feature type="compositionally biased region" description="Low complexity" evidence="1">
    <location>
        <begin position="96"/>
        <end position="105"/>
    </location>
</feature>
<evidence type="ECO:0000313" key="4">
    <source>
        <dbReference type="Proteomes" id="UP000729402"/>
    </source>
</evidence>
<accession>A0A8J5S3N2</accession>
<sequence>MVDDEWERKTSNSSSPFSHSHGFVSVYYFSLLLLLLLLLPLVQLPRRSRRPRLLFLGRRIREGVLAAGTGEDLRSGRRRPLSVCLRGAGGGGGGARRSCLSGRSAPFGPSKAPPLSRWRSGRVFLGFTHRRVRRGGSVTARAR</sequence>
<feature type="transmembrane region" description="Helical" evidence="2">
    <location>
        <begin position="20"/>
        <end position="42"/>
    </location>
</feature>
<dbReference type="Proteomes" id="UP000729402">
    <property type="component" value="Unassembled WGS sequence"/>
</dbReference>
<evidence type="ECO:0000313" key="3">
    <source>
        <dbReference type="EMBL" id="KAG8049146.1"/>
    </source>
</evidence>